<proteinExistence type="predicted"/>
<name>A0A9Q0GL97_9ROSI</name>
<evidence type="ECO:0000256" key="1">
    <source>
        <dbReference type="SAM" id="MobiDB-lite"/>
    </source>
</evidence>
<dbReference type="GO" id="GO:0016705">
    <property type="term" value="F:oxidoreductase activity, acting on paired donors, with incorporation or reduction of molecular oxygen"/>
    <property type="evidence" value="ECO:0007669"/>
    <property type="project" value="InterPro"/>
</dbReference>
<evidence type="ECO:0000313" key="2">
    <source>
        <dbReference type="EMBL" id="KAJ4850311.1"/>
    </source>
</evidence>
<protein>
    <submittedName>
        <fullName evidence="2">Uncharacterized protein</fullName>
    </submittedName>
</protein>
<dbReference type="EMBL" id="JAKUCV010000369">
    <property type="protein sequence ID" value="KAJ4850311.1"/>
    <property type="molecule type" value="Genomic_DNA"/>
</dbReference>
<dbReference type="GO" id="GO:0020037">
    <property type="term" value="F:heme binding"/>
    <property type="evidence" value="ECO:0007669"/>
    <property type="project" value="InterPro"/>
</dbReference>
<dbReference type="Proteomes" id="UP001141552">
    <property type="component" value="Unassembled WGS sequence"/>
</dbReference>
<comment type="caution">
    <text evidence="2">The sequence shown here is derived from an EMBL/GenBank/DDBJ whole genome shotgun (WGS) entry which is preliminary data.</text>
</comment>
<evidence type="ECO:0000313" key="3">
    <source>
        <dbReference type="Proteomes" id="UP001141552"/>
    </source>
</evidence>
<dbReference type="GO" id="GO:0004497">
    <property type="term" value="F:monooxygenase activity"/>
    <property type="evidence" value="ECO:0007669"/>
    <property type="project" value="InterPro"/>
</dbReference>
<sequence>MIKRITPNTSPDNQPILCETKLTLSSSTQNSLKSKNPFIWQQTKHKKSTTDTSGEIKSGGGGDRIYHATILESPSSLRSRLPDRHNNLHYGCGCGSRSVQKITFELTIKQLMSFDPGEWTESLRKEYILVIEGFITVPLPLFSITYRRAIQCEVADLHASTIRQIPFPPFLLALLAAGDGFSDKEIVDFLVALLVARYETTLPLGLLLSSFSLRPLLLWLSSRCGL</sequence>
<dbReference type="InterPro" id="IPR036396">
    <property type="entry name" value="Cyt_P450_sf"/>
</dbReference>
<feature type="region of interest" description="Disordered" evidence="1">
    <location>
        <begin position="42"/>
        <end position="63"/>
    </location>
</feature>
<dbReference type="OrthoDB" id="3945418at2759"/>
<dbReference type="AlphaFoldDB" id="A0A9Q0GL97"/>
<reference evidence="2" key="1">
    <citation type="submission" date="2022-02" db="EMBL/GenBank/DDBJ databases">
        <authorList>
            <person name="Henning P.M."/>
            <person name="McCubbin A.G."/>
            <person name="Shore J.S."/>
        </authorList>
    </citation>
    <scope>NUCLEOTIDE SEQUENCE</scope>
    <source>
        <strain evidence="2">F60SS</strain>
        <tissue evidence="2">Leaves</tissue>
    </source>
</reference>
<feature type="non-terminal residue" evidence="2">
    <location>
        <position position="226"/>
    </location>
</feature>
<reference evidence="2" key="2">
    <citation type="journal article" date="2023" name="Plants (Basel)">
        <title>Annotation of the Turnera subulata (Passifloraceae) Draft Genome Reveals the S-Locus Evolved after the Divergence of Turneroideae from Passifloroideae in a Stepwise Manner.</title>
        <authorList>
            <person name="Henning P.M."/>
            <person name="Roalson E.H."/>
            <person name="Mir W."/>
            <person name="McCubbin A.G."/>
            <person name="Shore J.S."/>
        </authorList>
    </citation>
    <scope>NUCLEOTIDE SEQUENCE</scope>
    <source>
        <strain evidence="2">F60SS</strain>
    </source>
</reference>
<keyword evidence="3" id="KW-1185">Reference proteome</keyword>
<dbReference type="GO" id="GO:0005506">
    <property type="term" value="F:iron ion binding"/>
    <property type="evidence" value="ECO:0007669"/>
    <property type="project" value="InterPro"/>
</dbReference>
<accession>A0A9Q0GL97</accession>
<gene>
    <name evidence="2" type="ORF">Tsubulata_044349</name>
</gene>
<organism evidence="2 3">
    <name type="scientific">Turnera subulata</name>
    <dbReference type="NCBI Taxonomy" id="218843"/>
    <lineage>
        <taxon>Eukaryota</taxon>
        <taxon>Viridiplantae</taxon>
        <taxon>Streptophyta</taxon>
        <taxon>Embryophyta</taxon>
        <taxon>Tracheophyta</taxon>
        <taxon>Spermatophyta</taxon>
        <taxon>Magnoliopsida</taxon>
        <taxon>eudicotyledons</taxon>
        <taxon>Gunneridae</taxon>
        <taxon>Pentapetalae</taxon>
        <taxon>rosids</taxon>
        <taxon>fabids</taxon>
        <taxon>Malpighiales</taxon>
        <taxon>Passifloraceae</taxon>
        <taxon>Turnera</taxon>
    </lineage>
</organism>
<dbReference type="Gene3D" id="1.10.630.10">
    <property type="entry name" value="Cytochrome P450"/>
    <property type="match status" value="1"/>
</dbReference>